<dbReference type="EMBL" id="BAAAYR010000001">
    <property type="protein sequence ID" value="GAA3552274.1"/>
    <property type="molecule type" value="Genomic_DNA"/>
</dbReference>
<feature type="region of interest" description="Disordered" evidence="1">
    <location>
        <begin position="291"/>
        <end position="322"/>
    </location>
</feature>
<sequence length="322" mass="33872">MSDESTPETVGRRGLLGRGAALAAGTAAGALALGAAGTRPAAAAAGDPLIIGSGANLTARYTQLEYRTTGEEPPNRPTLGLVNSKGPALYIEPSPDDTDFETEVGYRTEAGSFFTLKERPVYRADEPGNPDGFAVGLATLDDIDLVQQPYVTAPYRILDTTKAFPGTIQPTSSFDSSGRLKAGRYVDVAVGTIDRFTIRAVFVNVHSSGSTANGYLAVYPAGTPAPSNIPARQSTVHFTKGVTVANFTVTPAVLLDTPEGGPTYFIRVYASATTHVVVDLLGQIRDGVVSDPNSGVPSPLQHRTRRPRSAARRITSKLKSPR</sequence>
<keyword evidence="3" id="KW-1185">Reference proteome</keyword>
<organism evidence="2 3">
    <name type="scientific">Microlunatus spumicola</name>
    <dbReference type="NCBI Taxonomy" id="81499"/>
    <lineage>
        <taxon>Bacteria</taxon>
        <taxon>Bacillati</taxon>
        <taxon>Actinomycetota</taxon>
        <taxon>Actinomycetes</taxon>
        <taxon>Propionibacteriales</taxon>
        <taxon>Propionibacteriaceae</taxon>
        <taxon>Microlunatus</taxon>
    </lineage>
</organism>
<evidence type="ECO:0008006" key="4">
    <source>
        <dbReference type="Google" id="ProtNLM"/>
    </source>
</evidence>
<evidence type="ECO:0000256" key="1">
    <source>
        <dbReference type="SAM" id="MobiDB-lite"/>
    </source>
</evidence>
<dbReference type="PROSITE" id="PS51318">
    <property type="entry name" value="TAT"/>
    <property type="match status" value="1"/>
</dbReference>
<proteinExistence type="predicted"/>
<dbReference type="Proteomes" id="UP001500767">
    <property type="component" value="Unassembled WGS sequence"/>
</dbReference>
<evidence type="ECO:0000313" key="2">
    <source>
        <dbReference type="EMBL" id="GAA3552274.1"/>
    </source>
</evidence>
<reference evidence="3" key="1">
    <citation type="journal article" date="2019" name="Int. J. Syst. Evol. Microbiol.">
        <title>The Global Catalogue of Microorganisms (GCM) 10K type strain sequencing project: providing services to taxonomists for standard genome sequencing and annotation.</title>
        <authorList>
            <consortium name="The Broad Institute Genomics Platform"/>
            <consortium name="The Broad Institute Genome Sequencing Center for Infectious Disease"/>
            <person name="Wu L."/>
            <person name="Ma J."/>
        </authorList>
    </citation>
    <scope>NUCLEOTIDE SEQUENCE [LARGE SCALE GENOMIC DNA]</scope>
    <source>
        <strain evidence="3">JCM 16540</strain>
    </source>
</reference>
<dbReference type="InterPro" id="IPR006311">
    <property type="entry name" value="TAT_signal"/>
</dbReference>
<accession>A0ABP6WJQ6</accession>
<protein>
    <recommendedName>
        <fullName evidence="4">DUF4397 domain-containing protein</fullName>
    </recommendedName>
</protein>
<dbReference type="RefSeq" id="WP_204912469.1">
    <property type="nucleotide sequence ID" value="NZ_BAAAYR010000001.1"/>
</dbReference>
<evidence type="ECO:0000313" key="3">
    <source>
        <dbReference type="Proteomes" id="UP001500767"/>
    </source>
</evidence>
<feature type="compositionally biased region" description="Basic residues" evidence="1">
    <location>
        <begin position="302"/>
        <end position="322"/>
    </location>
</feature>
<comment type="caution">
    <text evidence="2">The sequence shown here is derived from an EMBL/GenBank/DDBJ whole genome shotgun (WGS) entry which is preliminary data.</text>
</comment>
<gene>
    <name evidence="2" type="ORF">GCM10022197_04080</name>
</gene>
<name>A0ABP6WJQ6_9ACTN</name>